<feature type="region of interest" description="Disordered" evidence="1">
    <location>
        <begin position="34"/>
        <end position="53"/>
    </location>
</feature>
<comment type="caution">
    <text evidence="2">The sequence shown here is derived from an EMBL/GenBank/DDBJ whole genome shotgun (WGS) entry which is preliminary data.</text>
</comment>
<feature type="non-terminal residue" evidence="2">
    <location>
        <position position="1"/>
    </location>
</feature>
<keyword evidence="3" id="KW-1185">Reference proteome</keyword>
<protein>
    <submittedName>
        <fullName evidence="2">Uncharacterized protein</fullName>
    </submittedName>
</protein>
<dbReference type="AlphaFoldDB" id="A0A1E5VG53"/>
<name>A0A1E5VG53_9POAL</name>
<dbReference type="EMBL" id="LWDX02040699">
    <property type="protein sequence ID" value="OEL24106.1"/>
    <property type="molecule type" value="Genomic_DNA"/>
</dbReference>
<evidence type="ECO:0000313" key="3">
    <source>
        <dbReference type="Proteomes" id="UP000095767"/>
    </source>
</evidence>
<dbReference type="Proteomes" id="UP000095767">
    <property type="component" value="Unassembled WGS sequence"/>
</dbReference>
<sequence length="112" mass="12816">LLRWPAVERETRQSSPWRQRATWRCCGGAWRRTRATASSARRTSTPSGPLAQAQHQLQDAVLLERRGRPASQIAVRARASSESRLLFPFANTSSYELWPSEDLHFSLNKNIR</sequence>
<gene>
    <name evidence="2" type="ORF">BAE44_0014874</name>
</gene>
<proteinExistence type="predicted"/>
<feature type="compositionally biased region" description="Low complexity" evidence="1">
    <location>
        <begin position="35"/>
        <end position="45"/>
    </location>
</feature>
<reference evidence="2 3" key="1">
    <citation type="submission" date="2016-09" db="EMBL/GenBank/DDBJ databases">
        <title>The draft genome of Dichanthelium oligosanthes: A C3 panicoid grass species.</title>
        <authorList>
            <person name="Studer A.J."/>
            <person name="Schnable J.C."/>
            <person name="Brutnell T.P."/>
        </authorList>
    </citation>
    <scope>NUCLEOTIDE SEQUENCE [LARGE SCALE GENOMIC DNA]</scope>
    <source>
        <strain evidence="3">cv. Kellogg 1175</strain>
        <tissue evidence="2">Leaf</tissue>
    </source>
</reference>
<evidence type="ECO:0000256" key="1">
    <source>
        <dbReference type="SAM" id="MobiDB-lite"/>
    </source>
</evidence>
<organism evidence="2 3">
    <name type="scientific">Dichanthelium oligosanthes</name>
    <dbReference type="NCBI Taxonomy" id="888268"/>
    <lineage>
        <taxon>Eukaryota</taxon>
        <taxon>Viridiplantae</taxon>
        <taxon>Streptophyta</taxon>
        <taxon>Embryophyta</taxon>
        <taxon>Tracheophyta</taxon>
        <taxon>Spermatophyta</taxon>
        <taxon>Magnoliopsida</taxon>
        <taxon>Liliopsida</taxon>
        <taxon>Poales</taxon>
        <taxon>Poaceae</taxon>
        <taxon>PACMAD clade</taxon>
        <taxon>Panicoideae</taxon>
        <taxon>Panicodae</taxon>
        <taxon>Paniceae</taxon>
        <taxon>Dichantheliinae</taxon>
        <taxon>Dichanthelium</taxon>
    </lineage>
</organism>
<accession>A0A1E5VG53</accession>
<evidence type="ECO:0000313" key="2">
    <source>
        <dbReference type="EMBL" id="OEL24106.1"/>
    </source>
</evidence>